<proteinExistence type="inferred from homology"/>
<evidence type="ECO:0000256" key="4">
    <source>
        <dbReference type="SAM" id="MobiDB-lite"/>
    </source>
</evidence>
<dbReference type="GO" id="GO:0008173">
    <property type="term" value="F:RNA methyltransferase activity"/>
    <property type="evidence" value="ECO:0007669"/>
    <property type="project" value="InterPro"/>
</dbReference>
<dbReference type="SMART" id="SM00967">
    <property type="entry name" value="SpoU_sub_bind"/>
    <property type="match status" value="1"/>
</dbReference>
<keyword evidence="3" id="KW-0808">Transferase</keyword>
<dbReference type="InterPro" id="IPR029026">
    <property type="entry name" value="tRNA_m1G_MTases_N"/>
</dbReference>
<dbReference type="RefSeq" id="WP_286263963.1">
    <property type="nucleotide sequence ID" value="NZ_AP028056.1"/>
</dbReference>
<dbReference type="GO" id="GO:0032259">
    <property type="term" value="P:methylation"/>
    <property type="evidence" value="ECO:0007669"/>
    <property type="project" value="UniProtKB-KW"/>
</dbReference>
<dbReference type="InterPro" id="IPR029064">
    <property type="entry name" value="Ribosomal_eL30-like_sf"/>
</dbReference>
<evidence type="ECO:0000256" key="1">
    <source>
        <dbReference type="ARBA" id="ARBA00007228"/>
    </source>
</evidence>
<dbReference type="GO" id="GO:0003723">
    <property type="term" value="F:RNA binding"/>
    <property type="evidence" value="ECO:0007669"/>
    <property type="project" value="InterPro"/>
</dbReference>
<dbReference type="Pfam" id="PF08032">
    <property type="entry name" value="SpoU_sub_bind"/>
    <property type="match status" value="1"/>
</dbReference>
<dbReference type="InterPro" id="IPR013123">
    <property type="entry name" value="SpoU_subst-bd"/>
</dbReference>
<dbReference type="Proteomes" id="UP001431656">
    <property type="component" value="Chromosome"/>
</dbReference>
<evidence type="ECO:0000256" key="3">
    <source>
        <dbReference type="ARBA" id="ARBA00022679"/>
    </source>
</evidence>
<sequence length="312" mass="32308">MATERKVGSGGRRKRGLAGRGPTPKAEDRVYHKAYKGKSTGTSGSQSGKSGANRSRAQGKGAGADWVVGRNPVLEAMTAGLPIKTAYVAEGAERDDRLNEIFRYAAEHSISLLQTTRAELDRLTGGAVHQGVALQLPSYEYAYPGDLIADAVNDETRAGLLVALDGITDPHNLGAIVRSAAAFGAHGVIIPERRSASVTAVVWKSSAGALARVPVAKATNLNRVLQDAAKAGFTVVGLAGEGETDIAGVPGADGPVLLVVGSEGAGLARLTRERCDVLARIPIASEVESLNASVAASISLYEVARSRGDFTD</sequence>
<organism evidence="6 7">
    <name type="scientific">Brooklawnia propionicigenes</name>
    <dbReference type="NCBI Taxonomy" id="3041175"/>
    <lineage>
        <taxon>Bacteria</taxon>
        <taxon>Bacillati</taxon>
        <taxon>Actinomycetota</taxon>
        <taxon>Actinomycetes</taxon>
        <taxon>Propionibacteriales</taxon>
        <taxon>Propionibacteriaceae</taxon>
        <taxon>Brooklawnia</taxon>
    </lineage>
</organism>
<dbReference type="FunFam" id="3.40.1280.10:FF:000008">
    <property type="entry name" value="Group 3 RNA methyltransferase TrmH"/>
    <property type="match status" value="1"/>
</dbReference>
<dbReference type="KEGG" id="broo:brsh051_16630"/>
<comment type="similarity">
    <text evidence="1">Belongs to the class IV-like SAM-binding methyltransferase superfamily. RNA methyltransferase TrmH family.</text>
</comment>
<dbReference type="SUPFAM" id="SSF75217">
    <property type="entry name" value="alpha/beta knot"/>
    <property type="match status" value="1"/>
</dbReference>
<evidence type="ECO:0000256" key="2">
    <source>
        <dbReference type="ARBA" id="ARBA00022603"/>
    </source>
</evidence>
<dbReference type="NCBIfam" id="TIGR00186">
    <property type="entry name" value="rRNA_methyl_3"/>
    <property type="match status" value="1"/>
</dbReference>
<dbReference type="InterPro" id="IPR029028">
    <property type="entry name" value="Alpha/beta_knot_MTases"/>
</dbReference>
<evidence type="ECO:0000313" key="6">
    <source>
        <dbReference type="EMBL" id="BEH02382.1"/>
    </source>
</evidence>
<dbReference type="GO" id="GO:0006396">
    <property type="term" value="P:RNA processing"/>
    <property type="evidence" value="ECO:0007669"/>
    <property type="project" value="InterPro"/>
</dbReference>
<feature type="domain" description="RNA 2-O ribose methyltransferase substrate binding" evidence="5">
    <location>
        <begin position="66"/>
        <end position="142"/>
    </location>
</feature>
<dbReference type="GO" id="GO:0005829">
    <property type="term" value="C:cytosol"/>
    <property type="evidence" value="ECO:0007669"/>
    <property type="project" value="TreeGrafter"/>
</dbReference>
<dbReference type="Gene3D" id="3.30.1330.30">
    <property type="match status" value="1"/>
</dbReference>
<dbReference type="CDD" id="cd18103">
    <property type="entry name" value="SpoU-like_RlmB"/>
    <property type="match status" value="1"/>
</dbReference>
<name>A0AAN0MH08_9ACTN</name>
<evidence type="ECO:0000259" key="5">
    <source>
        <dbReference type="SMART" id="SM00967"/>
    </source>
</evidence>
<reference evidence="6" key="1">
    <citation type="journal article" date="2024" name="Int. J. Syst. Evol. Microbiol.">
        <title>Brooklawnia propionicigenes sp. nov., a facultatively anaerobic, propionate-producing bacterium isolated from a methanogenic reactor treating waste from cattle farms.</title>
        <authorList>
            <person name="Akita Y."/>
            <person name="Ueki A."/>
            <person name="Tonouchi A."/>
            <person name="Sugawara Y."/>
            <person name="Honma S."/>
            <person name="Kaku N."/>
            <person name="Ueki K."/>
        </authorList>
    </citation>
    <scope>NUCLEOTIDE SEQUENCE</scope>
    <source>
        <strain evidence="6">SH051</strain>
    </source>
</reference>
<dbReference type="PANTHER" id="PTHR46429">
    <property type="entry name" value="23S RRNA (GUANOSINE-2'-O-)-METHYLTRANSFERASE RLMB"/>
    <property type="match status" value="1"/>
</dbReference>
<evidence type="ECO:0000313" key="7">
    <source>
        <dbReference type="Proteomes" id="UP001431656"/>
    </source>
</evidence>
<dbReference type="SUPFAM" id="SSF55315">
    <property type="entry name" value="L30e-like"/>
    <property type="match status" value="1"/>
</dbReference>
<gene>
    <name evidence="6" type="primary">rlmB</name>
    <name evidence="6" type="ORF">brsh051_16630</name>
</gene>
<protein>
    <submittedName>
        <fullName evidence="6">23S rRNA (Guanosine(2251)-2'-O)-methyltransferase RlmB</fullName>
    </submittedName>
</protein>
<feature type="region of interest" description="Disordered" evidence="4">
    <location>
        <begin position="1"/>
        <end position="64"/>
    </location>
</feature>
<dbReference type="AlphaFoldDB" id="A0AAN0MH08"/>
<dbReference type="EMBL" id="AP028056">
    <property type="protein sequence ID" value="BEH02382.1"/>
    <property type="molecule type" value="Genomic_DNA"/>
</dbReference>
<feature type="compositionally biased region" description="Low complexity" evidence="4">
    <location>
        <begin position="37"/>
        <end position="51"/>
    </location>
</feature>
<keyword evidence="7" id="KW-1185">Reference proteome</keyword>
<dbReference type="Gene3D" id="3.40.1280.10">
    <property type="match status" value="1"/>
</dbReference>
<dbReference type="InterPro" id="IPR004441">
    <property type="entry name" value="rRNA_MeTrfase_TrmH"/>
</dbReference>
<keyword evidence="2" id="KW-0489">Methyltransferase</keyword>
<dbReference type="InterPro" id="IPR001537">
    <property type="entry name" value="SpoU_MeTrfase"/>
</dbReference>
<accession>A0AAN0MH08</accession>
<dbReference type="Pfam" id="PF00588">
    <property type="entry name" value="SpoU_methylase"/>
    <property type="match status" value="1"/>
</dbReference>
<dbReference type="PANTHER" id="PTHR46429:SF1">
    <property type="entry name" value="23S RRNA (GUANOSINE-2'-O-)-METHYLTRANSFERASE RLMB"/>
    <property type="match status" value="1"/>
</dbReference>